<sequence>MEGTRRPLIWYLPKLIWVAIFLAIGLSFLTLEKKLFSSQLGQVLLGAFILAILFWFKGALNRYKSWKNWMRENNRPIKWYNWFMF</sequence>
<feature type="transmembrane region" description="Helical" evidence="1">
    <location>
        <begin position="43"/>
        <end position="60"/>
    </location>
</feature>
<keyword evidence="1" id="KW-1133">Transmembrane helix</keyword>
<feature type="transmembrane region" description="Helical" evidence="1">
    <location>
        <begin position="12"/>
        <end position="31"/>
    </location>
</feature>
<dbReference type="EMBL" id="UINC01160442">
    <property type="protein sequence ID" value="SVD59092.1"/>
    <property type="molecule type" value="Genomic_DNA"/>
</dbReference>
<accession>A0A382WJX9</accession>
<reference evidence="2" key="1">
    <citation type="submission" date="2018-05" db="EMBL/GenBank/DDBJ databases">
        <authorList>
            <person name="Lanie J.A."/>
            <person name="Ng W.-L."/>
            <person name="Kazmierczak K.M."/>
            <person name="Andrzejewski T.M."/>
            <person name="Davidsen T.M."/>
            <person name="Wayne K.J."/>
            <person name="Tettelin H."/>
            <person name="Glass J.I."/>
            <person name="Rusch D."/>
            <person name="Podicherti R."/>
            <person name="Tsui H.-C.T."/>
            <person name="Winkler M.E."/>
        </authorList>
    </citation>
    <scope>NUCLEOTIDE SEQUENCE</scope>
</reference>
<keyword evidence="1" id="KW-0472">Membrane</keyword>
<dbReference type="AlphaFoldDB" id="A0A382WJX9"/>
<keyword evidence="1" id="KW-0812">Transmembrane</keyword>
<gene>
    <name evidence="2" type="ORF">METZ01_LOCUS411946</name>
</gene>
<proteinExistence type="predicted"/>
<evidence type="ECO:0000256" key="1">
    <source>
        <dbReference type="SAM" id="Phobius"/>
    </source>
</evidence>
<evidence type="ECO:0000313" key="2">
    <source>
        <dbReference type="EMBL" id="SVD59092.1"/>
    </source>
</evidence>
<organism evidence="2">
    <name type="scientific">marine metagenome</name>
    <dbReference type="NCBI Taxonomy" id="408172"/>
    <lineage>
        <taxon>unclassified sequences</taxon>
        <taxon>metagenomes</taxon>
        <taxon>ecological metagenomes</taxon>
    </lineage>
</organism>
<name>A0A382WJX9_9ZZZZ</name>
<protein>
    <submittedName>
        <fullName evidence="2">Uncharacterized protein</fullName>
    </submittedName>
</protein>